<keyword evidence="3" id="KW-0418">Kinase</keyword>
<dbReference type="GO" id="GO:0005524">
    <property type="term" value="F:ATP binding"/>
    <property type="evidence" value="ECO:0007669"/>
    <property type="project" value="UniProtKB-UniRule"/>
</dbReference>
<sequence length="331" mass="38357">MEPPELEFEKFLGKGSYGSVSLFKYSEPRTTTLYTAVKTSDYKHALSLYKEFQILSQFKNCSRIVQCYENRVIENFDGEGDIEYMMLMEYASGGSLRTFMNRFKDKKLPEPLIKEFTRMLLEGLATIHGQGYVHCDLKPGNILVFPRCGDYKSGYELKISDFGLSKREGDSDWWQPNRPFAGTPIYMSPESVSHGETGKGLDLWSLGCVVLEMYTGKRPWWHKKYDLEDLKNCYEPLIPNDLPYDAKLFIMTCFASETEQRRDALTLLKHSFLREDVNKITKPLVKNENLKLKLEKIAGEFKIIKEQSRPLRPNLVPVHHCYLVPNLVFHS</sequence>
<proteinExistence type="inferred from homology"/>
<dbReference type="GO" id="GO:0004674">
    <property type="term" value="F:protein serine/threonine kinase activity"/>
    <property type="evidence" value="ECO:0007669"/>
    <property type="project" value="UniProtKB-KW"/>
</dbReference>
<keyword evidence="2 5" id="KW-0547">Nucleotide-binding</keyword>
<dbReference type="Gene3D" id="1.10.510.10">
    <property type="entry name" value="Transferase(Phosphotransferase) domain 1"/>
    <property type="match status" value="1"/>
</dbReference>
<evidence type="ECO:0000256" key="6">
    <source>
        <dbReference type="RuleBase" id="RU000304"/>
    </source>
</evidence>
<evidence type="ECO:0000259" key="7">
    <source>
        <dbReference type="PROSITE" id="PS50011"/>
    </source>
</evidence>
<name>A0A565BP30_9BRAS</name>
<keyword evidence="4 5" id="KW-0067">ATP-binding</keyword>
<evidence type="ECO:0000313" key="9">
    <source>
        <dbReference type="Proteomes" id="UP000489600"/>
    </source>
</evidence>
<dbReference type="PANTHER" id="PTHR48011">
    <property type="entry name" value="CCR4-NOT TRANSCRIPTIONAL COMPLEX SUBUNIT CAF120-RELATED"/>
    <property type="match status" value="1"/>
</dbReference>
<dbReference type="InterPro" id="IPR017441">
    <property type="entry name" value="Protein_kinase_ATP_BS"/>
</dbReference>
<evidence type="ECO:0000256" key="5">
    <source>
        <dbReference type="PROSITE-ProRule" id="PRU10141"/>
    </source>
</evidence>
<feature type="binding site" evidence="5">
    <location>
        <position position="38"/>
    </location>
    <ligand>
        <name>ATP</name>
        <dbReference type="ChEBI" id="CHEBI:30616"/>
    </ligand>
</feature>
<dbReference type="FunFam" id="1.10.510.10:FF:001225">
    <property type="entry name" value="Protein kinase superfamily protein"/>
    <property type="match status" value="1"/>
</dbReference>
<dbReference type="OrthoDB" id="25592at2759"/>
<protein>
    <recommendedName>
        <fullName evidence="7">Protein kinase domain-containing protein</fullName>
    </recommendedName>
</protein>
<evidence type="ECO:0000256" key="2">
    <source>
        <dbReference type="ARBA" id="ARBA00022741"/>
    </source>
</evidence>
<evidence type="ECO:0000313" key="8">
    <source>
        <dbReference type="EMBL" id="VVB03098.1"/>
    </source>
</evidence>
<dbReference type="PROSITE" id="PS00108">
    <property type="entry name" value="PROTEIN_KINASE_ST"/>
    <property type="match status" value="1"/>
</dbReference>
<dbReference type="InterPro" id="IPR000719">
    <property type="entry name" value="Prot_kinase_dom"/>
</dbReference>
<dbReference type="AlphaFoldDB" id="A0A565BP30"/>
<reference evidence="8" key="1">
    <citation type="submission" date="2019-07" db="EMBL/GenBank/DDBJ databases">
        <authorList>
            <person name="Dittberner H."/>
        </authorList>
    </citation>
    <scope>NUCLEOTIDE SEQUENCE [LARGE SCALE GENOMIC DNA]</scope>
</reference>
<evidence type="ECO:0000256" key="4">
    <source>
        <dbReference type="ARBA" id="ARBA00022840"/>
    </source>
</evidence>
<dbReference type="PROSITE" id="PS50011">
    <property type="entry name" value="PROTEIN_KINASE_DOM"/>
    <property type="match status" value="1"/>
</dbReference>
<dbReference type="PANTHER" id="PTHR48011:SF15">
    <property type="entry name" value="PROTEIN KINASE FAMILY PROTEIN-RELATED"/>
    <property type="match status" value="1"/>
</dbReference>
<dbReference type="SUPFAM" id="SSF56112">
    <property type="entry name" value="Protein kinase-like (PK-like)"/>
    <property type="match status" value="1"/>
</dbReference>
<dbReference type="GO" id="GO:0007165">
    <property type="term" value="P:signal transduction"/>
    <property type="evidence" value="ECO:0007669"/>
    <property type="project" value="TreeGrafter"/>
</dbReference>
<dbReference type="InterPro" id="IPR052751">
    <property type="entry name" value="Plant_MAPKKK"/>
</dbReference>
<keyword evidence="9" id="KW-1185">Reference proteome</keyword>
<comment type="caution">
    <text evidence="8">The sequence shown here is derived from an EMBL/GenBank/DDBJ whole genome shotgun (WGS) entry which is preliminary data.</text>
</comment>
<keyword evidence="1" id="KW-0808">Transferase</keyword>
<dbReference type="InterPro" id="IPR011009">
    <property type="entry name" value="Kinase-like_dom_sf"/>
</dbReference>
<accession>A0A565BP30</accession>
<dbReference type="EMBL" id="CABITT030000004">
    <property type="protein sequence ID" value="VVB03098.1"/>
    <property type="molecule type" value="Genomic_DNA"/>
</dbReference>
<feature type="domain" description="Protein kinase" evidence="7">
    <location>
        <begin position="6"/>
        <end position="273"/>
    </location>
</feature>
<dbReference type="InterPro" id="IPR008271">
    <property type="entry name" value="Ser/Thr_kinase_AS"/>
</dbReference>
<comment type="similarity">
    <text evidence="6">Belongs to the protein kinase superfamily.</text>
</comment>
<dbReference type="PROSITE" id="PS00107">
    <property type="entry name" value="PROTEIN_KINASE_ATP"/>
    <property type="match status" value="1"/>
</dbReference>
<evidence type="ECO:0000256" key="3">
    <source>
        <dbReference type="ARBA" id="ARBA00022777"/>
    </source>
</evidence>
<dbReference type="Pfam" id="PF00069">
    <property type="entry name" value="Pkinase"/>
    <property type="match status" value="1"/>
</dbReference>
<keyword evidence="6" id="KW-0723">Serine/threonine-protein kinase</keyword>
<dbReference type="Gene3D" id="3.30.200.20">
    <property type="entry name" value="Phosphorylase Kinase, domain 1"/>
    <property type="match status" value="1"/>
</dbReference>
<dbReference type="SMART" id="SM00220">
    <property type="entry name" value="S_TKc"/>
    <property type="match status" value="1"/>
</dbReference>
<organism evidence="8 9">
    <name type="scientific">Arabis nemorensis</name>
    <dbReference type="NCBI Taxonomy" id="586526"/>
    <lineage>
        <taxon>Eukaryota</taxon>
        <taxon>Viridiplantae</taxon>
        <taxon>Streptophyta</taxon>
        <taxon>Embryophyta</taxon>
        <taxon>Tracheophyta</taxon>
        <taxon>Spermatophyta</taxon>
        <taxon>Magnoliopsida</taxon>
        <taxon>eudicotyledons</taxon>
        <taxon>Gunneridae</taxon>
        <taxon>Pentapetalae</taxon>
        <taxon>rosids</taxon>
        <taxon>malvids</taxon>
        <taxon>Brassicales</taxon>
        <taxon>Brassicaceae</taxon>
        <taxon>Arabideae</taxon>
        <taxon>Arabis</taxon>
    </lineage>
</organism>
<gene>
    <name evidence="8" type="ORF">ANE_LOCUS13542</name>
</gene>
<dbReference type="Proteomes" id="UP000489600">
    <property type="component" value="Unassembled WGS sequence"/>
</dbReference>
<evidence type="ECO:0000256" key="1">
    <source>
        <dbReference type="ARBA" id="ARBA00022679"/>
    </source>
</evidence>